<protein>
    <submittedName>
        <fullName evidence="1">Uncharacterized protein</fullName>
    </submittedName>
</protein>
<keyword evidence="2" id="KW-1185">Reference proteome</keyword>
<reference evidence="1 2" key="1">
    <citation type="submission" date="2020-12" db="EMBL/GenBank/DDBJ databases">
        <title>Concerted genomic and epigenomic changes stabilize Arabidopsis allopolyploids.</title>
        <authorList>
            <person name="Chen Z."/>
        </authorList>
    </citation>
    <scope>NUCLEOTIDE SEQUENCE [LARGE SCALE GENOMIC DNA]</scope>
    <source>
        <strain evidence="1">Allo738</strain>
        <tissue evidence="1">Leaf</tissue>
    </source>
</reference>
<evidence type="ECO:0000313" key="2">
    <source>
        <dbReference type="Proteomes" id="UP000694240"/>
    </source>
</evidence>
<gene>
    <name evidence="1" type="ORF">ISN45_At05g060570</name>
</gene>
<proteinExistence type="predicted"/>
<organism evidence="1 2">
    <name type="scientific">Arabidopsis thaliana x Arabidopsis arenosa</name>
    <dbReference type="NCBI Taxonomy" id="1240361"/>
    <lineage>
        <taxon>Eukaryota</taxon>
        <taxon>Viridiplantae</taxon>
        <taxon>Streptophyta</taxon>
        <taxon>Embryophyta</taxon>
        <taxon>Tracheophyta</taxon>
        <taxon>Spermatophyta</taxon>
        <taxon>Magnoliopsida</taxon>
        <taxon>eudicotyledons</taxon>
        <taxon>Gunneridae</taxon>
        <taxon>Pentapetalae</taxon>
        <taxon>rosids</taxon>
        <taxon>malvids</taxon>
        <taxon>Brassicales</taxon>
        <taxon>Brassicaceae</taxon>
        <taxon>Camelineae</taxon>
        <taxon>Arabidopsis</taxon>
    </lineage>
</organism>
<dbReference type="AlphaFoldDB" id="A0A8T2D5M6"/>
<sequence>MCIAVYRKVLSLNLYCRVIL</sequence>
<evidence type="ECO:0000313" key="1">
    <source>
        <dbReference type="EMBL" id="KAG7607245.1"/>
    </source>
</evidence>
<dbReference type="Proteomes" id="UP000694240">
    <property type="component" value="Chromosome 5"/>
</dbReference>
<dbReference type="EMBL" id="JAEFBK010000005">
    <property type="protein sequence ID" value="KAG7607245.1"/>
    <property type="molecule type" value="Genomic_DNA"/>
</dbReference>
<accession>A0A8T2D5M6</accession>
<comment type="caution">
    <text evidence="1">The sequence shown here is derived from an EMBL/GenBank/DDBJ whole genome shotgun (WGS) entry which is preliminary data.</text>
</comment>
<name>A0A8T2D5M6_9BRAS</name>